<sequence>MAMNALWIPAWYELDPSIVVGVTEEFLFHKPATNEVLRLYSGANKTEAVKATGAIASIHHKVLGDIESVDAQGLDYTIVLKDGRRLLVNAEEDPGLLYEWVDDSWQPSEMVIQDWQLEVKFASLSPFKAVD</sequence>
<evidence type="ECO:0000313" key="3">
    <source>
        <dbReference type="EMBL" id="MDV5391969.1"/>
    </source>
</evidence>
<dbReference type="Proteomes" id="UP001187859">
    <property type="component" value="Unassembled WGS sequence"/>
</dbReference>
<dbReference type="Proteomes" id="UP001159075">
    <property type="component" value="Unassembled WGS sequence"/>
</dbReference>
<evidence type="ECO:0000313" key="4">
    <source>
        <dbReference type="Proteomes" id="UP001159075"/>
    </source>
</evidence>
<dbReference type="EMBL" id="SUNE01000008">
    <property type="protein sequence ID" value="MDG5900758.1"/>
    <property type="molecule type" value="Genomic_DNA"/>
</dbReference>
<comment type="caution">
    <text evidence="1">The sequence shown here is derived from an EMBL/GenBank/DDBJ whole genome shotgun (WGS) entry which is preliminary data.</text>
</comment>
<gene>
    <name evidence="1" type="ORF">E2650_12850</name>
    <name evidence="2" type="ORF">ODY93_11855</name>
    <name evidence="3" type="ORF">QM089_17325</name>
</gene>
<dbReference type="OrthoDB" id="6264127at2"/>
<dbReference type="AlphaFoldDB" id="A0A073KK99"/>
<evidence type="ECO:0000313" key="1">
    <source>
        <dbReference type="EMBL" id="MDG5900758.1"/>
    </source>
</evidence>
<reference evidence="1" key="2">
    <citation type="submission" date="2019-04" db="EMBL/GenBank/DDBJ databases">
        <authorList>
            <person name="Zou H."/>
        </authorList>
    </citation>
    <scope>NUCLEOTIDE SEQUENCE</scope>
    <source>
        <strain evidence="1">2015oxa</strain>
    </source>
</reference>
<name>A0A073KK99_9GAMM</name>
<keyword evidence="4" id="KW-1185">Reference proteome</keyword>
<dbReference type="Proteomes" id="UP001152518">
    <property type="component" value="Unassembled WGS sequence"/>
</dbReference>
<evidence type="ECO:0000313" key="2">
    <source>
        <dbReference type="EMBL" id="MDI5832263.1"/>
    </source>
</evidence>
<accession>A0A073KK99</accession>
<reference evidence="3" key="4">
    <citation type="submission" date="2023-05" db="EMBL/GenBank/DDBJ databases">
        <title>Colonisation of extended spectrum b-lactamase- and carbapenemase-producing bacteria on hospital surfaces from low- and middle-income countries.</title>
        <authorList>
            <person name="Nieto-Rosado M."/>
            <person name="Sands K."/>
            <person name="Iregbu K."/>
            <person name="Zahra R."/>
            <person name="Mazarati J.B."/>
            <person name="Mehtar S."/>
            <person name="Barnards-Group B."/>
            <person name="Walsh T.R."/>
        </authorList>
    </citation>
    <scope>NUCLEOTIDE SEQUENCE</scope>
    <source>
        <strain evidence="3">PP-E493</strain>
    </source>
</reference>
<dbReference type="EMBL" id="JAOTLW010000011">
    <property type="protein sequence ID" value="MDI5832263.1"/>
    <property type="molecule type" value="Genomic_DNA"/>
</dbReference>
<dbReference type="GeneID" id="75186928"/>
<organism evidence="1">
    <name type="scientific">Shewanella xiamenensis</name>
    <dbReference type="NCBI Taxonomy" id="332186"/>
    <lineage>
        <taxon>Bacteria</taxon>
        <taxon>Pseudomonadati</taxon>
        <taxon>Pseudomonadota</taxon>
        <taxon>Gammaproteobacteria</taxon>
        <taxon>Alteromonadales</taxon>
        <taxon>Shewanellaceae</taxon>
        <taxon>Shewanella</taxon>
    </lineage>
</organism>
<dbReference type="EMBL" id="JASGOQ010000001">
    <property type="protein sequence ID" value="MDV5391969.1"/>
    <property type="molecule type" value="Genomic_DNA"/>
</dbReference>
<dbReference type="RefSeq" id="WP_037423116.1">
    <property type="nucleotide sequence ID" value="NZ_AP025014.1"/>
</dbReference>
<reference evidence="1" key="1">
    <citation type="journal article" date="2019" name="Int J Environ Res Public Health">
        <title>Characterization of Chromosome-Mediated BlaOXA-894 in Shewanella xiamenensis Isolated from Pig Wastewater.</title>
        <authorList>
            <person name="Zou H."/>
            <person name="Zhou Z."/>
            <person name="Xia H."/>
            <person name="Zhao Q."/>
            <person name="Li X."/>
        </authorList>
    </citation>
    <scope>NUCLEOTIDE SEQUENCE</scope>
    <source>
        <strain evidence="1">2015oxa</strain>
    </source>
</reference>
<protein>
    <submittedName>
        <fullName evidence="1">Uncharacterized protein</fullName>
    </submittedName>
</protein>
<reference evidence="2 4" key="3">
    <citation type="submission" date="2022-09" db="EMBL/GenBank/DDBJ databases">
        <title>The outer-membrane cytochrome OmcA is essential for infection of Shewanella oneidensis by a zebrafish-associated bacteriophage.</title>
        <authorList>
            <person name="Grenfell A.W."/>
            <person name="Intile P."/>
            <person name="Mcfarlane J."/>
            <person name="Leung D."/>
            <person name="Abdalla K."/>
            <person name="Wold M."/>
            <person name="Kees E."/>
            <person name="Gralnick J."/>
        </authorList>
    </citation>
    <scope>NUCLEOTIDE SEQUENCE [LARGE SCALE GENOMIC DNA]</scope>
    <source>
        <strain evidence="2 4">NF-5</strain>
    </source>
</reference>
<proteinExistence type="predicted"/>